<feature type="compositionally biased region" description="Basic and acidic residues" evidence="1">
    <location>
        <begin position="165"/>
        <end position="237"/>
    </location>
</feature>
<dbReference type="EMBL" id="JABANU010000027">
    <property type="protein sequence ID" value="MBI5975818.1"/>
    <property type="molecule type" value="Genomic_DNA"/>
</dbReference>
<keyword evidence="2" id="KW-1133">Transmembrane helix</keyword>
<feature type="transmembrane region" description="Helical" evidence="2">
    <location>
        <begin position="113"/>
        <end position="146"/>
    </location>
</feature>
<evidence type="ECO:0000256" key="2">
    <source>
        <dbReference type="SAM" id="Phobius"/>
    </source>
</evidence>
<dbReference type="RefSeq" id="WP_198618588.1">
    <property type="nucleotide sequence ID" value="NZ_JABANU010000027.1"/>
</dbReference>
<organism evidence="4 5">
    <name type="scientific">Staphylococcus canis</name>
    <dbReference type="NCBI Taxonomy" id="2724942"/>
    <lineage>
        <taxon>Bacteria</taxon>
        <taxon>Bacillati</taxon>
        <taxon>Bacillota</taxon>
        <taxon>Bacilli</taxon>
        <taxon>Bacillales</taxon>
        <taxon>Staphylococcaceae</taxon>
        <taxon>Staphylococcus</taxon>
    </lineage>
</organism>
<proteinExistence type="predicted"/>
<evidence type="ECO:0000313" key="4">
    <source>
        <dbReference type="EMBL" id="MBI5975818.1"/>
    </source>
</evidence>
<dbReference type="Pfam" id="PF13273">
    <property type="entry name" value="DUF4064"/>
    <property type="match status" value="1"/>
</dbReference>
<feature type="domain" description="DUF4064" evidence="3">
    <location>
        <begin position="27"/>
        <end position="127"/>
    </location>
</feature>
<feature type="transmembrane region" description="Helical" evidence="2">
    <location>
        <begin position="86"/>
        <end position="107"/>
    </location>
</feature>
<feature type="region of interest" description="Disordered" evidence="1">
    <location>
        <begin position="153"/>
        <end position="237"/>
    </location>
</feature>
<gene>
    <name evidence="4" type="ORF">HHH54_09465</name>
</gene>
<comment type="caution">
    <text evidence="4">The sequence shown here is derived from an EMBL/GenBank/DDBJ whole genome shotgun (WGS) entry which is preliminary data.</text>
</comment>
<dbReference type="InterPro" id="IPR025273">
    <property type="entry name" value="DUF4064"/>
</dbReference>
<dbReference type="Proteomes" id="UP000751852">
    <property type="component" value="Unassembled WGS sequence"/>
</dbReference>
<keyword evidence="5" id="KW-1185">Reference proteome</keyword>
<sequence>MADRYVYNNENDPNRFNNHNHNHGYIKRTAEKALTWIGIILHLIWTILAAVGVSFLPKLAQNKDVQQALNEQGQNANEIANQSGSFASLLIPFGIPLLLALIAVFLFRKRVLAGVLLILAALIGFFLSGSLIAAILWLIAGIMLLARKPKNGVNHHNGGRPVNPNHDRNRNDVERDRNDLRHNGQNDFKSKVNEEKERFQNNDRHHNGQNDFKSRVTDEKDHLQNKAQDRFDDFKNK</sequence>
<reference evidence="4 5" key="1">
    <citation type="submission" date="2020-04" db="EMBL/GenBank/DDBJ databases">
        <title>Staphylococcus species from domestic dog.</title>
        <authorList>
            <person name="Paterson G.K."/>
        </authorList>
    </citation>
    <scope>NUCLEOTIDE SEQUENCE [LARGE SCALE GENOMIC DNA]</scope>
    <source>
        <strain evidence="4 5">H16/1A</strain>
    </source>
</reference>
<evidence type="ECO:0000259" key="3">
    <source>
        <dbReference type="Pfam" id="PF13273"/>
    </source>
</evidence>
<protein>
    <submittedName>
        <fullName evidence="4">DUF4064 domain-containing protein</fullName>
    </submittedName>
</protein>
<feature type="transmembrane region" description="Helical" evidence="2">
    <location>
        <begin position="33"/>
        <end position="56"/>
    </location>
</feature>
<keyword evidence="2" id="KW-0812">Transmembrane</keyword>
<evidence type="ECO:0000256" key="1">
    <source>
        <dbReference type="SAM" id="MobiDB-lite"/>
    </source>
</evidence>
<name>A0ABS0TAP6_9STAP</name>
<evidence type="ECO:0000313" key="5">
    <source>
        <dbReference type="Proteomes" id="UP000751852"/>
    </source>
</evidence>
<keyword evidence="2" id="KW-0472">Membrane</keyword>
<accession>A0ABS0TAP6</accession>